<dbReference type="NCBIfam" id="TIGR00912">
    <property type="entry name" value="2A0309"/>
    <property type="match status" value="1"/>
</dbReference>
<evidence type="ECO:0000256" key="2">
    <source>
        <dbReference type="ARBA" id="ARBA00007998"/>
    </source>
</evidence>
<proteinExistence type="inferred from homology"/>
<gene>
    <name evidence="9" type="ORF">JK635_11850</name>
</gene>
<sequence length="374" mass="42456">MERARINAKQLFVLVVLFEMGSAMLVGFPLSLKQDAWIGLLMATALGVLLFFIYYHLYKMYPDLPLTSYLQEIVGKWIGRILGYLYILYFTYLAARVLRDFGELLTSTIYTNTPLFVLLTLSMIICAYAIQKGFEVIARVGELFFVVVYILAVVGFTLIIISKLIHMEYLRPMLANGWIPIIKTVLKGSITFPFGEMVVFTVLLPYLNQQKKVKQVCIWGIVLSGINLAIAAVINIATLGIDLFIRSPYPLLSTISKIKLANFIERLDVLFMVYLMISGFMKTTIFYYAAVIGTADIFNFKDYRKITFPIGVIVLVSSMMIAVNYTEHIKEGLKIVPIYLHWPMQIIIPSLLLVIGLIRKHSKQTKKPPAQTNS</sequence>
<evidence type="ECO:0000256" key="8">
    <source>
        <dbReference type="SAM" id="Phobius"/>
    </source>
</evidence>
<evidence type="ECO:0000256" key="5">
    <source>
        <dbReference type="ARBA" id="ARBA00022692"/>
    </source>
</evidence>
<dbReference type="PANTHER" id="PTHR34975:SF2">
    <property type="entry name" value="SPORE GERMINATION PROTEIN A2"/>
    <property type="match status" value="1"/>
</dbReference>
<comment type="subcellular location">
    <subcellularLocation>
        <location evidence="1">Membrane</location>
        <topology evidence="1">Multi-pass membrane protein</topology>
    </subcellularLocation>
</comment>
<organism evidence="9 10">
    <name type="scientific">Neobacillus paridis</name>
    <dbReference type="NCBI Taxonomy" id="2803862"/>
    <lineage>
        <taxon>Bacteria</taxon>
        <taxon>Bacillati</taxon>
        <taxon>Bacillota</taxon>
        <taxon>Bacilli</taxon>
        <taxon>Bacillales</taxon>
        <taxon>Bacillaceae</taxon>
        <taxon>Neobacillus</taxon>
    </lineage>
</organism>
<evidence type="ECO:0000256" key="6">
    <source>
        <dbReference type="ARBA" id="ARBA00022989"/>
    </source>
</evidence>
<comment type="similarity">
    <text evidence="2">Belongs to the amino acid-polyamine-organocation (APC) superfamily. Spore germination protein (SGP) (TC 2.A.3.9) family.</text>
</comment>
<evidence type="ECO:0000256" key="1">
    <source>
        <dbReference type="ARBA" id="ARBA00004141"/>
    </source>
</evidence>
<feature type="transmembrane region" description="Helical" evidence="8">
    <location>
        <begin position="338"/>
        <end position="358"/>
    </location>
</feature>
<keyword evidence="3" id="KW-0813">Transport</keyword>
<feature type="transmembrane region" description="Helical" evidence="8">
    <location>
        <begin position="269"/>
        <end position="294"/>
    </location>
</feature>
<keyword evidence="7 8" id="KW-0472">Membrane</keyword>
<keyword evidence="10" id="KW-1185">Reference proteome</keyword>
<name>A0ABS1TSN0_9BACI</name>
<keyword evidence="6 8" id="KW-1133">Transmembrane helix</keyword>
<dbReference type="EMBL" id="JAESWB010000168">
    <property type="protein sequence ID" value="MBL4952905.1"/>
    <property type="molecule type" value="Genomic_DNA"/>
</dbReference>
<reference evidence="9 10" key="1">
    <citation type="submission" date="2021-01" db="EMBL/GenBank/DDBJ databases">
        <title>Genome public.</title>
        <authorList>
            <person name="Liu C."/>
            <person name="Sun Q."/>
        </authorList>
    </citation>
    <scope>NUCLEOTIDE SEQUENCE [LARGE SCALE GENOMIC DNA]</scope>
    <source>
        <strain evidence="9 10">YIM B02564</strain>
    </source>
</reference>
<evidence type="ECO:0000256" key="3">
    <source>
        <dbReference type="ARBA" id="ARBA00022448"/>
    </source>
</evidence>
<feature type="transmembrane region" description="Helical" evidence="8">
    <location>
        <begin position="185"/>
        <end position="204"/>
    </location>
</feature>
<dbReference type="PANTHER" id="PTHR34975">
    <property type="entry name" value="SPORE GERMINATION PROTEIN A2"/>
    <property type="match status" value="1"/>
</dbReference>
<evidence type="ECO:0000313" key="9">
    <source>
        <dbReference type="EMBL" id="MBL4952905.1"/>
    </source>
</evidence>
<dbReference type="Pfam" id="PF03845">
    <property type="entry name" value="Spore_permease"/>
    <property type="match status" value="1"/>
</dbReference>
<accession>A0ABS1TSN0</accession>
<dbReference type="Proteomes" id="UP000623967">
    <property type="component" value="Unassembled WGS sequence"/>
</dbReference>
<feature type="transmembrane region" description="Helical" evidence="8">
    <location>
        <begin position="36"/>
        <end position="57"/>
    </location>
</feature>
<feature type="transmembrane region" description="Helical" evidence="8">
    <location>
        <begin position="77"/>
        <end position="95"/>
    </location>
</feature>
<evidence type="ECO:0000256" key="4">
    <source>
        <dbReference type="ARBA" id="ARBA00022544"/>
    </source>
</evidence>
<evidence type="ECO:0000256" key="7">
    <source>
        <dbReference type="ARBA" id="ARBA00023136"/>
    </source>
</evidence>
<feature type="transmembrane region" description="Helical" evidence="8">
    <location>
        <begin position="216"/>
        <end position="241"/>
    </location>
</feature>
<keyword evidence="5 8" id="KW-0812">Transmembrane</keyword>
<feature type="transmembrane region" description="Helical" evidence="8">
    <location>
        <begin position="143"/>
        <end position="165"/>
    </location>
</feature>
<feature type="transmembrane region" description="Helical" evidence="8">
    <location>
        <begin position="306"/>
        <end position="326"/>
    </location>
</feature>
<feature type="transmembrane region" description="Helical" evidence="8">
    <location>
        <begin position="12"/>
        <end position="30"/>
    </location>
</feature>
<comment type="caution">
    <text evidence="9">The sequence shown here is derived from an EMBL/GenBank/DDBJ whole genome shotgun (WGS) entry which is preliminary data.</text>
</comment>
<keyword evidence="4" id="KW-0309">Germination</keyword>
<feature type="transmembrane region" description="Helical" evidence="8">
    <location>
        <begin position="115"/>
        <end position="131"/>
    </location>
</feature>
<evidence type="ECO:0000313" key="10">
    <source>
        <dbReference type="Proteomes" id="UP000623967"/>
    </source>
</evidence>
<protein>
    <submittedName>
        <fullName evidence="9">Endospore germination permease</fullName>
    </submittedName>
</protein>
<dbReference type="InterPro" id="IPR004761">
    <property type="entry name" value="Spore_GerAB"/>
</dbReference>